<evidence type="ECO:0000313" key="6">
    <source>
        <dbReference type="EMBL" id="CAI8048633.1"/>
    </source>
</evidence>
<dbReference type="Pfam" id="PF25954">
    <property type="entry name" value="Beta-barrel_RND_2"/>
    <property type="match status" value="1"/>
</dbReference>
<proteinExistence type="inferred from homology"/>
<feature type="region of interest" description="Disordered" evidence="3">
    <location>
        <begin position="169"/>
        <end position="209"/>
    </location>
</feature>
<keyword evidence="2" id="KW-0813">Transport</keyword>
<evidence type="ECO:0000256" key="3">
    <source>
        <dbReference type="SAM" id="MobiDB-lite"/>
    </source>
</evidence>
<evidence type="ECO:0000259" key="5">
    <source>
        <dbReference type="Pfam" id="PF25975"/>
    </source>
</evidence>
<dbReference type="GO" id="GO:0060003">
    <property type="term" value="P:copper ion export"/>
    <property type="evidence" value="ECO:0007669"/>
    <property type="project" value="TreeGrafter"/>
</dbReference>
<gene>
    <name evidence="6" type="ORF">GBAR_LOCUS26816</name>
</gene>
<organism evidence="6 7">
    <name type="scientific">Geodia barretti</name>
    <name type="common">Barrett's horny sponge</name>
    <dbReference type="NCBI Taxonomy" id="519541"/>
    <lineage>
        <taxon>Eukaryota</taxon>
        <taxon>Metazoa</taxon>
        <taxon>Porifera</taxon>
        <taxon>Demospongiae</taxon>
        <taxon>Heteroscleromorpha</taxon>
        <taxon>Tetractinellida</taxon>
        <taxon>Astrophorina</taxon>
        <taxon>Geodiidae</taxon>
        <taxon>Geodia</taxon>
    </lineage>
</organism>
<dbReference type="Proteomes" id="UP001174909">
    <property type="component" value="Unassembled WGS sequence"/>
</dbReference>
<sequence>MADLSRVWVEAHIFEYELPWVREGQAAEMTLPYWPGDVRSGRVTYVYPYLRAQTRDVRLRLEFDNADLRLKPDMYADIHIETHADEQGLLLPSEAVLRSGERNLVFVVKGGGKFTPREVTLGLSTDGGKVQALAGLAPGDVVVTSGQFLLDSESKLQEAVQKMMEISMASAGPGQNADEDDFFSDMDDDAEEAFFADMEEAEPKKTTSP</sequence>
<dbReference type="FunFam" id="2.40.30.170:FF:000010">
    <property type="entry name" value="Efflux RND transporter periplasmic adaptor subunit"/>
    <property type="match status" value="1"/>
</dbReference>
<dbReference type="Gene3D" id="2.40.420.20">
    <property type="match status" value="1"/>
</dbReference>
<evidence type="ECO:0000259" key="4">
    <source>
        <dbReference type="Pfam" id="PF25954"/>
    </source>
</evidence>
<comment type="caution">
    <text evidence="6">The sequence shown here is derived from an EMBL/GenBank/DDBJ whole genome shotgun (WGS) entry which is preliminary data.</text>
</comment>
<evidence type="ECO:0000313" key="7">
    <source>
        <dbReference type="Proteomes" id="UP001174909"/>
    </source>
</evidence>
<dbReference type="Pfam" id="PF25975">
    <property type="entry name" value="CzcB_C"/>
    <property type="match status" value="1"/>
</dbReference>
<feature type="domain" description="CzcB-like C-terminal circularly permuted SH3-like" evidence="5">
    <location>
        <begin position="91"/>
        <end position="150"/>
    </location>
</feature>
<reference evidence="6" key="1">
    <citation type="submission" date="2023-03" db="EMBL/GenBank/DDBJ databases">
        <authorList>
            <person name="Steffen K."/>
            <person name="Cardenas P."/>
        </authorList>
    </citation>
    <scope>NUCLEOTIDE SEQUENCE</scope>
</reference>
<dbReference type="InterPro" id="IPR051909">
    <property type="entry name" value="MFP_Cation_Efflux"/>
</dbReference>
<comment type="similarity">
    <text evidence="1">Belongs to the membrane fusion protein (MFP) (TC 8.A.1) family.</text>
</comment>
<dbReference type="EMBL" id="CASHTH010003739">
    <property type="protein sequence ID" value="CAI8048633.1"/>
    <property type="molecule type" value="Genomic_DNA"/>
</dbReference>
<dbReference type="AlphaFoldDB" id="A0AA35TJB2"/>
<evidence type="ECO:0000256" key="2">
    <source>
        <dbReference type="ARBA" id="ARBA00022448"/>
    </source>
</evidence>
<dbReference type="PANTHER" id="PTHR30097:SF15">
    <property type="entry name" value="CATION EFFLUX SYSTEM PROTEIN CUSB"/>
    <property type="match status" value="1"/>
</dbReference>
<accession>A0AA35TJB2</accession>
<dbReference type="GO" id="GO:0046914">
    <property type="term" value="F:transition metal ion binding"/>
    <property type="evidence" value="ECO:0007669"/>
    <property type="project" value="TreeGrafter"/>
</dbReference>
<dbReference type="GO" id="GO:0015679">
    <property type="term" value="P:plasma membrane copper ion transport"/>
    <property type="evidence" value="ECO:0007669"/>
    <property type="project" value="TreeGrafter"/>
</dbReference>
<feature type="compositionally biased region" description="Acidic residues" evidence="3">
    <location>
        <begin position="177"/>
        <end position="200"/>
    </location>
</feature>
<dbReference type="PANTHER" id="PTHR30097">
    <property type="entry name" value="CATION EFFLUX SYSTEM PROTEIN CUSB"/>
    <property type="match status" value="1"/>
</dbReference>
<name>A0AA35TJB2_GEOBA</name>
<protein>
    <submittedName>
        <fullName evidence="6">Cation efflux system protein CusB</fullName>
    </submittedName>
</protein>
<dbReference type="SUPFAM" id="SSF111369">
    <property type="entry name" value="HlyD-like secretion proteins"/>
    <property type="match status" value="1"/>
</dbReference>
<keyword evidence="7" id="KW-1185">Reference proteome</keyword>
<dbReference type="InterPro" id="IPR058792">
    <property type="entry name" value="Beta-barrel_RND_2"/>
</dbReference>
<feature type="domain" description="CusB-like beta-barrel" evidence="4">
    <location>
        <begin position="6"/>
        <end position="83"/>
    </location>
</feature>
<dbReference type="InterPro" id="IPR058649">
    <property type="entry name" value="CzcB_C"/>
</dbReference>
<dbReference type="Gene3D" id="2.40.30.170">
    <property type="match status" value="1"/>
</dbReference>
<evidence type="ECO:0000256" key="1">
    <source>
        <dbReference type="ARBA" id="ARBA00009477"/>
    </source>
</evidence>